<dbReference type="OrthoDB" id="9765339at2"/>
<dbReference type="FunFam" id="1.10.540.10:FF:000026">
    <property type="entry name" value="Acyl-CoA dehydrogenase medium chain"/>
    <property type="match status" value="1"/>
</dbReference>
<comment type="pathway">
    <text evidence="10">Amino-acid degradation; L-isoleucine degradation.</text>
</comment>
<keyword evidence="5 13" id="KW-0285">Flavoprotein</keyword>
<dbReference type="FunFam" id="2.40.110.10:FF:000001">
    <property type="entry name" value="Acyl-CoA dehydrogenase, mitochondrial"/>
    <property type="match status" value="1"/>
</dbReference>
<evidence type="ECO:0000259" key="15">
    <source>
        <dbReference type="Pfam" id="PF02770"/>
    </source>
</evidence>
<keyword evidence="9" id="KW-0443">Lipid metabolism</keyword>
<evidence type="ECO:0000256" key="9">
    <source>
        <dbReference type="ARBA" id="ARBA00023098"/>
    </source>
</evidence>
<dbReference type="AlphaFoldDB" id="A0A9X7PIE7"/>
<protein>
    <recommendedName>
        <fullName evidence="11">short-chain 2-methylacyl-CoA dehydrogenase</fullName>
        <ecNumber evidence="11">1.3.8.5</ecNumber>
    </recommendedName>
</protein>
<dbReference type="Gene3D" id="1.20.140.10">
    <property type="entry name" value="Butyryl-CoA Dehydrogenase, subunit A, domain 3"/>
    <property type="match status" value="1"/>
</dbReference>
<dbReference type="SUPFAM" id="SSF47203">
    <property type="entry name" value="Acyl-CoA dehydrogenase C-terminal domain-like"/>
    <property type="match status" value="1"/>
</dbReference>
<keyword evidence="18" id="KW-1185">Reference proteome</keyword>
<dbReference type="GO" id="GO:0006631">
    <property type="term" value="P:fatty acid metabolic process"/>
    <property type="evidence" value="ECO:0007669"/>
    <property type="project" value="UniProtKB-KW"/>
</dbReference>
<dbReference type="Pfam" id="PF02770">
    <property type="entry name" value="Acyl-CoA_dh_M"/>
    <property type="match status" value="1"/>
</dbReference>
<dbReference type="InterPro" id="IPR046373">
    <property type="entry name" value="Acyl-CoA_Oxase/DH_mid-dom_sf"/>
</dbReference>
<dbReference type="PANTHER" id="PTHR43884">
    <property type="entry name" value="ACYL-COA DEHYDROGENASE"/>
    <property type="match status" value="1"/>
</dbReference>
<accession>A0A9X7PIE7</accession>
<organism evidence="17 18">
    <name type="scientific">Streptosporangium nondiastaticum</name>
    <dbReference type="NCBI Taxonomy" id="35764"/>
    <lineage>
        <taxon>Bacteria</taxon>
        <taxon>Bacillati</taxon>
        <taxon>Actinomycetota</taxon>
        <taxon>Actinomycetes</taxon>
        <taxon>Streptosporangiales</taxon>
        <taxon>Streptosporangiaceae</taxon>
        <taxon>Streptosporangium</taxon>
    </lineage>
</organism>
<dbReference type="Pfam" id="PF02771">
    <property type="entry name" value="Acyl-CoA_dh_N"/>
    <property type="match status" value="1"/>
</dbReference>
<evidence type="ECO:0000256" key="8">
    <source>
        <dbReference type="ARBA" id="ARBA00023002"/>
    </source>
</evidence>
<gene>
    <name evidence="17" type="ORF">B7P34_09120</name>
</gene>
<dbReference type="RefSeq" id="WP_106675311.1">
    <property type="nucleotide sequence ID" value="NZ_PXWG01000014.1"/>
</dbReference>
<dbReference type="InterPro" id="IPR013786">
    <property type="entry name" value="AcylCoA_DH/ox_N"/>
</dbReference>
<comment type="pathway">
    <text evidence="2">Lipid metabolism; mitochondrial fatty acid beta-oxidation.</text>
</comment>
<evidence type="ECO:0000256" key="3">
    <source>
        <dbReference type="ARBA" id="ARBA00009347"/>
    </source>
</evidence>
<reference evidence="17 18" key="1">
    <citation type="submission" date="2018-03" db="EMBL/GenBank/DDBJ databases">
        <title>Chitinolytic properties of Streptosporangium nondiastaticum TBG75A20.</title>
        <authorList>
            <person name="Gayathri V."/>
            <person name="Shiburaj S."/>
        </authorList>
    </citation>
    <scope>NUCLEOTIDE SEQUENCE [LARGE SCALE GENOMIC DNA]</scope>
    <source>
        <strain evidence="17 18">TBG75A20</strain>
    </source>
</reference>
<dbReference type="EC" id="1.3.8.5" evidence="11"/>
<dbReference type="PANTHER" id="PTHR43884:SF1">
    <property type="entry name" value="SHORT_BRANCHED CHAIN SPECIFIC ACYL-COA DEHYDROGENASE, MITOCHONDRIAL"/>
    <property type="match status" value="1"/>
</dbReference>
<evidence type="ECO:0000256" key="1">
    <source>
        <dbReference type="ARBA" id="ARBA00001974"/>
    </source>
</evidence>
<dbReference type="InterPro" id="IPR036250">
    <property type="entry name" value="AcylCo_DH-like_C"/>
</dbReference>
<dbReference type="EMBL" id="PXWG01000014">
    <property type="protein sequence ID" value="PSJ29094.1"/>
    <property type="molecule type" value="Genomic_DNA"/>
</dbReference>
<dbReference type="InterPro" id="IPR006091">
    <property type="entry name" value="Acyl-CoA_Oxase/DH_mid-dom"/>
</dbReference>
<dbReference type="Pfam" id="PF00441">
    <property type="entry name" value="Acyl-CoA_dh_1"/>
    <property type="match status" value="1"/>
</dbReference>
<comment type="cofactor">
    <cofactor evidence="1 13">
        <name>FAD</name>
        <dbReference type="ChEBI" id="CHEBI:57692"/>
    </cofactor>
</comment>
<evidence type="ECO:0000256" key="2">
    <source>
        <dbReference type="ARBA" id="ARBA00005198"/>
    </source>
</evidence>
<comment type="catalytic activity">
    <reaction evidence="12">
        <text>2-methylbutanoyl-CoA + oxidized [electron-transfer flavoprotein] + H(+) = (2E)-2-methylbut-2-enoyl-CoA + reduced [electron-transfer flavoprotein]</text>
        <dbReference type="Rhea" id="RHEA:43780"/>
        <dbReference type="Rhea" id="RHEA-COMP:10685"/>
        <dbReference type="Rhea" id="RHEA-COMP:10686"/>
        <dbReference type="ChEBI" id="CHEBI:15378"/>
        <dbReference type="ChEBI" id="CHEBI:57336"/>
        <dbReference type="ChEBI" id="CHEBI:57337"/>
        <dbReference type="ChEBI" id="CHEBI:57692"/>
        <dbReference type="ChEBI" id="CHEBI:58307"/>
        <dbReference type="EC" id="1.3.8.5"/>
    </reaction>
    <physiologicalReaction direction="left-to-right" evidence="12">
        <dbReference type="Rhea" id="RHEA:43781"/>
    </physiologicalReaction>
</comment>
<dbReference type="PROSITE" id="PS00072">
    <property type="entry name" value="ACYL_COA_DH_1"/>
    <property type="match status" value="1"/>
</dbReference>
<dbReference type="PIRSF" id="PIRSF016578">
    <property type="entry name" value="HsaA"/>
    <property type="match status" value="1"/>
</dbReference>
<dbReference type="SUPFAM" id="SSF56645">
    <property type="entry name" value="Acyl-CoA dehydrogenase NM domain-like"/>
    <property type="match status" value="1"/>
</dbReference>
<dbReference type="Proteomes" id="UP000242427">
    <property type="component" value="Unassembled WGS sequence"/>
</dbReference>
<keyword evidence="6 13" id="KW-0274">FAD</keyword>
<comment type="subunit">
    <text evidence="4">Homotetramer.</text>
</comment>
<dbReference type="Gene3D" id="2.40.110.10">
    <property type="entry name" value="Butyryl-CoA Dehydrogenase, subunit A, domain 2"/>
    <property type="match status" value="1"/>
</dbReference>
<keyword evidence="7" id="KW-0276">Fatty acid metabolism</keyword>
<dbReference type="FunFam" id="1.20.140.10:FF:000004">
    <property type="entry name" value="Acyl-CoA dehydrogenase FadE25"/>
    <property type="match status" value="1"/>
</dbReference>
<evidence type="ECO:0000256" key="13">
    <source>
        <dbReference type="RuleBase" id="RU362125"/>
    </source>
</evidence>
<dbReference type="InterPro" id="IPR037069">
    <property type="entry name" value="AcylCoA_DH/ox_N_sf"/>
</dbReference>
<name>A0A9X7PIE7_9ACTN</name>
<evidence type="ECO:0000256" key="11">
    <source>
        <dbReference type="ARBA" id="ARBA00039036"/>
    </source>
</evidence>
<evidence type="ECO:0000259" key="16">
    <source>
        <dbReference type="Pfam" id="PF02771"/>
    </source>
</evidence>
<evidence type="ECO:0000256" key="12">
    <source>
        <dbReference type="ARBA" id="ARBA00048235"/>
    </source>
</evidence>
<sequence length="408" mass="44024">MEASSGRIRRAGLLEERTGLLEEEEALLDTVRRWADEKLRPRVARMDREALMPRDLVDELFALGLMGIQIPDRHDGGGGSVFMSALAIAELARVDPAVAVCVDVQNVLVNTALIRWGSPAQQEQYLPRLARDLVGAYALTESESGSDAFALRARARRDGGDYVLDGRKIRTTNAREAGVFVVFANASPEHGVYGISAFLVPRDAPGLAVGPNEEKLGIRASSTCEVRFDGVRVPRDHMLGEEGDGYDIAVDTLNIGRIGIGAQMTGLATGALDAAVEYAQERRQFGQSIAAFQGVQFPLAQVATEIEAARLLVYDAARLADGGARVPELLSRCAMAKYFASQVAERAAAQAVRTFGGNGFSTAYPVEKFYRDAMIGQIYEGTSNILLRTIAGRMLETGRSRTTGGGRK</sequence>
<comment type="similarity">
    <text evidence="3 13">Belongs to the acyl-CoA dehydrogenase family.</text>
</comment>
<evidence type="ECO:0000256" key="4">
    <source>
        <dbReference type="ARBA" id="ARBA00011881"/>
    </source>
</evidence>
<feature type="domain" description="Acyl-CoA dehydrogenase/oxidase C-terminal" evidence="14">
    <location>
        <begin position="243"/>
        <end position="395"/>
    </location>
</feature>
<evidence type="ECO:0000256" key="6">
    <source>
        <dbReference type="ARBA" id="ARBA00022827"/>
    </source>
</evidence>
<evidence type="ECO:0000256" key="5">
    <source>
        <dbReference type="ARBA" id="ARBA00022630"/>
    </source>
</evidence>
<evidence type="ECO:0000313" key="17">
    <source>
        <dbReference type="EMBL" id="PSJ29094.1"/>
    </source>
</evidence>
<comment type="caution">
    <text evidence="17">The sequence shown here is derived from an EMBL/GenBank/DDBJ whole genome shotgun (WGS) entry which is preliminary data.</text>
</comment>
<evidence type="ECO:0000313" key="18">
    <source>
        <dbReference type="Proteomes" id="UP000242427"/>
    </source>
</evidence>
<proteinExistence type="inferred from homology"/>
<feature type="domain" description="Acyl-CoA oxidase/dehydrogenase middle" evidence="15">
    <location>
        <begin position="136"/>
        <end position="231"/>
    </location>
</feature>
<evidence type="ECO:0000259" key="14">
    <source>
        <dbReference type="Pfam" id="PF00441"/>
    </source>
</evidence>
<evidence type="ECO:0000256" key="10">
    <source>
        <dbReference type="ARBA" id="ARBA00037895"/>
    </source>
</evidence>
<dbReference type="GO" id="GO:0003853">
    <property type="term" value="F:short-chain 2-methyl fatty acyl-CoA dehydrogenase activity"/>
    <property type="evidence" value="ECO:0007669"/>
    <property type="project" value="UniProtKB-EC"/>
</dbReference>
<keyword evidence="8 13" id="KW-0560">Oxidoreductase</keyword>
<evidence type="ECO:0000256" key="7">
    <source>
        <dbReference type="ARBA" id="ARBA00022832"/>
    </source>
</evidence>
<feature type="domain" description="Acyl-CoA dehydrogenase/oxidase N-terminal" evidence="16">
    <location>
        <begin position="22"/>
        <end position="131"/>
    </location>
</feature>
<dbReference type="Gene3D" id="1.10.540.10">
    <property type="entry name" value="Acyl-CoA dehydrogenase/oxidase, N-terminal domain"/>
    <property type="match status" value="1"/>
</dbReference>
<dbReference type="GO" id="GO:0050660">
    <property type="term" value="F:flavin adenine dinucleotide binding"/>
    <property type="evidence" value="ECO:0007669"/>
    <property type="project" value="InterPro"/>
</dbReference>
<dbReference type="InterPro" id="IPR009100">
    <property type="entry name" value="AcylCoA_DH/oxidase_NM_dom_sf"/>
</dbReference>
<dbReference type="InterPro" id="IPR006089">
    <property type="entry name" value="Acyl-CoA_DH_CS"/>
</dbReference>
<dbReference type="InterPro" id="IPR009075">
    <property type="entry name" value="AcylCo_DH/oxidase_C"/>
</dbReference>